<protein>
    <recommendedName>
        <fullName evidence="3">F-box domain-containing protein</fullName>
    </recommendedName>
</protein>
<comment type="caution">
    <text evidence="1">The sequence shown here is derived from an EMBL/GenBank/DDBJ whole genome shotgun (WGS) entry which is preliminary data.</text>
</comment>
<keyword evidence="2" id="KW-1185">Reference proteome</keyword>
<dbReference type="PANTHER" id="PTHR32278:SF51">
    <property type="entry name" value="F-BOX PROTEIN PP2-B10"/>
    <property type="match status" value="1"/>
</dbReference>
<dbReference type="OrthoDB" id="1918565at2759"/>
<name>A0A835A8J5_9POAL</name>
<dbReference type="InterPro" id="IPR025886">
    <property type="entry name" value="PP2-like"/>
</dbReference>
<evidence type="ECO:0000313" key="2">
    <source>
        <dbReference type="Proteomes" id="UP000636709"/>
    </source>
</evidence>
<reference evidence="1" key="1">
    <citation type="submission" date="2020-07" db="EMBL/GenBank/DDBJ databases">
        <title>Genome sequence and genetic diversity analysis of an under-domesticated orphan crop, white fonio (Digitaria exilis).</title>
        <authorList>
            <person name="Bennetzen J.L."/>
            <person name="Chen S."/>
            <person name="Ma X."/>
            <person name="Wang X."/>
            <person name="Yssel A.E.J."/>
            <person name="Chaluvadi S.R."/>
            <person name="Johnson M."/>
            <person name="Gangashetty P."/>
            <person name="Hamidou F."/>
            <person name="Sanogo M.D."/>
            <person name="Zwaenepoel A."/>
            <person name="Wallace J."/>
            <person name="Van De Peer Y."/>
            <person name="Van Deynze A."/>
        </authorList>
    </citation>
    <scope>NUCLEOTIDE SEQUENCE</scope>
    <source>
        <tissue evidence="1">Leaves</tissue>
    </source>
</reference>
<organism evidence="1 2">
    <name type="scientific">Digitaria exilis</name>
    <dbReference type="NCBI Taxonomy" id="1010633"/>
    <lineage>
        <taxon>Eukaryota</taxon>
        <taxon>Viridiplantae</taxon>
        <taxon>Streptophyta</taxon>
        <taxon>Embryophyta</taxon>
        <taxon>Tracheophyta</taxon>
        <taxon>Spermatophyta</taxon>
        <taxon>Magnoliopsida</taxon>
        <taxon>Liliopsida</taxon>
        <taxon>Poales</taxon>
        <taxon>Poaceae</taxon>
        <taxon>PACMAD clade</taxon>
        <taxon>Panicoideae</taxon>
        <taxon>Panicodae</taxon>
        <taxon>Paniceae</taxon>
        <taxon>Anthephorinae</taxon>
        <taxon>Digitaria</taxon>
    </lineage>
</organism>
<dbReference type="Pfam" id="PF14299">
    <property type="entry name" value="PP2"/>
    <property type="match status" value="1"/>
</dbReference>
<dbReference type="SUPFAM" id="SSF81383">
    <property type="entry name" value="F-box domain"/>
    <property type="match status" value="1"/>
</dbReference>
<dbReference type="InterPro" id="IPR036047">
    <property type="entry name" value="F-box-like_dom_sf"/>
</dbReference>
<dbReference type="AlphaFoldDB" id="A0A835A8J5"/>
<dbReference type="Proteomes" id="UP000636709">
    <property type="component" value="Unassembled WGS sequence"/>
</dbReference>
<gene>
    <name evidence="1" type="ORF">HU200_060812</name>
</gene>
<sequence>MEADRTQDGQEPMEDIQLPRDVLLSVICRAAAGPRAACVAATVSPAFRAAADSDTVWSRFLPAELAPLVIPTPPPRSKKELFLRLSGAHALLEGGLMSAWLDRETGAMCYMIAARAMGIIWGDTPDYWRWIPREDSR</sequence>
<evidence type="ECO:0000313" key="1">
    <source>
        <dbReference type="EMBL" id="KAF8656106.1"/>
    </source>
</evidence>
<dbReference type="PANTHER" id="PTHR32278">
    <property type="entry name" value="F-BOX DOMAIN-CONTAINING PROTEIN"/>
    <property type="match status" value="1"/>
</dbReference>
<dbReference type="EMBL" id="JACEFO010002569">
    <property type="protein sequence ID" value="KAF8656106.1"/>
    <property type="molecule type" value="Genomic_DNA"/>
</dbReference>
<evidence type="ECO:0008006" key="3">
    <source>
        <dbReference type="Google" id="ProtNLM"/>
    </source>
</evidence>
<accession>A0A835A8J5</accession>
<proteinExistence type="predicted"/>